<dbReference type="GO" id="GO:0000272">
    <property type="term" value="P:polysaccharide catabolic process"/>
    <property type="evidence" value="ECO:0007669"/>
    <property type="project" value="InterPro"/>
</dbReference>
<dbReference type="Proteomes" id="UP001153404">
    <property type="component" value="Unassembled WGS sequence"/>
</dbReference>
<dbReference type="SUPFAM" id="SSF63446">
    <property type="entry name" value="Type I dockerin domain"/>
    <property type="match status" value="1"/>
</dbReference>
<protein>
    <submittedName>
        <fullName evidence="2">Dockerin type I domain-containing protein</fullName>
    </submittedName>
</protein>
<dbReference type="RefSeq" id="WP_277538654.1">
    <property type="nucleotide sequence ID" value="NZ_JAPDIA010000009.1"/>
</dbReference>
<organism evidence="2 3">
    <name type="scientific">Cohnella rhizosphaerae</name>
    <dbReference type="NCBI Taxonomy" id="1457232"/>
    <lineage>
        <taxon>Bacteria</taxon>
        <taxon>Bacillati</taxon>
        <taxon>Bacillota</taxon>
        <taxon>Bacilli</taxon>
        <taxon>Bacillales</taxon>
        <taxon>Paenibacillaceae</taxon>
        <taxon>Cohnella</taxon>
    </lineage>
</organism>
<evidence type="ECO:0000259" key="1">
    <source>
        <dbReference type="PROSITE" id="PS51766"/>
    </source>
</evidence>
<accession>A0A9X4QWV1</accession>
<sequence>MAVVDGTLFVSWYEGSPSRIRAKKYVDNAWVSVDGNGTGGLNKDSTKAAMNTNLASVSENSVTKLYVVFQETNGTANQLRVKLMGPDNTAPTASAVSFGGTLKVGNTLTGTYTYADAESDAEGATSFKWYTATDAAGTGKTAISGATTSTLALTSAHAGKYIIFEVTPVAAAGTATGTPVSYTSAAAVLDNAAPTASAVSFGGTLKVGNTLTGAYTYADAESDAEGATAFKWYTANDAAGTSKTAISGATTSTLALTSAQVGKYIIFEVTPVAAAGTATGTPVSYTSAAAVLDNAAPTASAVSFSGTLKVGNTLTGAYTYADAEQDAEGATAFKWYTANDAAGTGKTAISGATASTLALTSAQAGKYIIFEVTPVAAAGTATGTPVSYTSAAAVLDNAAPTASAVSFGGTLKVGNTLTGAYTYADAESDAEGATAFKWYTANDAAGTGKTAISGATASTLALTNAQVGKYIIFEVTPVAAAGTTTGTPVSYTSAAAVLDNAAPTASAVSFGGTLKVGNTLTGTYTYADAESDAEGVTAFKWYTANDAAGTDKTAIAGATTSTLALTSAHAGKYIIFEVTPVAAAGTAMGTSVSYTSAAAVLDNAAPTASAVSFGGTLKVGNTLTGAYTYADAEQDAEGATTFKWYTATDAAGTGKTAISGATASTLALTSEQVGKYIIFEVTPVAAAGTTTGTPVSYTSASAVAANAAPVVSNVHITGGIKLGQVLTGSYSYADVEGDAEGLPVFKWYAADDAGGSNKTVIAGASGIKLELKAAQYGKYVSFEVTPTASAGTTPGTPVESEALGPVGVLKGDANGDGIISPADALLVTKYVSGKLTLTDEQKLMLDMDDNGKIDANDAKLILNIYNGKGA</sequence>
<dbReference type="AlphaFoldDB" id="A0A9X4QWV1"/>
<dbReference type="Pfam" id="PF23197">
    <property type="entry name" value="IG_AIR9"/>
    <property type="match status" value="5"/>
</dbReference>
<dbReference type="InterPro" id="IPR016134">
    <property type="entry name" value="Dockerin_dom"/>
</dbReference>
<gene>
    <name evidence="2" type="ORF">OMP40_35760</name>
</gene>
<name>A0A9X4QWV1_9BACL</name>
<feature type="domain" description="Dockerin" evidence="1">
    <location>
        <begin position="806"/>
        <end position="870"/>
    </location>
</feature>
<dbReference type="PROSITE" id="PS51766">
    <property type="entry name" value="DOCKERIN"/>
    <property type="match status" value="1"/>
</dbReference>
<dbReference type="InterPro" id="IPR002105">
    <property type="entry name" value="Dockerin_1_rpt"/>
</dbReference>
<proteinExistence type="predicted"/>
<evidence type="ECO:0000313" key="3">
    <source>
        <dbReference type="Proteomes" id="UP001153404"/>
    </source>
</evidence>
<reference evidence="2" key="1">
    <citation type="submission" date="2022-10" db="EMBL/GenBank/DDBJ databases">
        <title>Comparative genomic analysis of Cohnella hashimotonis sp. nov., isolated from the International Space Station.</title>
        <authorList>
            <person name="Simpson A."/>
            <person name="Venkateswaran K."/>
        </authorList>
    </citation>
    <scope>NUCLEOTIDE SEQUENCE</scope>
    <source>
        <strain evidence="2">DSM 28161</strain>
    </source>
</reference>
<dbReference type="EMBL" id="JAPDIA010000009">
    <property type="protein sequence ID" value="MDG0814049.1"/>
    <property type="molecule type" value="Genomic_DNA"/>
</dbReference>
<dbReference type="InterPro" id="IPR056284">
    <property type="entry name" value="AIR9-like_A9"/>
</dbReference>
<dbReference type="GO" id="GO:0004553">
    <property type="term" value="F:hydrolase activity, hydrolyzing O-glycosyl compounds"/>
    <property type="evidence" value="ECO:0007669"/>
    <property type="project" value="InterPro"/>
</dbReference>
<dbReference type="InterPro" id="IPR036439">
    <property type="entry name" value="Dockerin_dom_sf"/>
</dbReference>
<comment type="caution">
    <text evidence="2">The sequence shown here is derived from an EMBL/GenBank/DDBJ whole genome shotgun (WGS) entry which is preliminary data.</text>
</comment>
<dbReference type="CDD" id="cd14256">
    <property type="entry name" value="Dockerin_I"/>
    <property type="match status" value="1"/>
</dbReference>
<evidence type="ECO:0000313" key="2">
    <source>
        <dbReference type="EMBL" id="MDG0814049.1"/>
    </source>
</evidence>
<dbReference type="Gene3D" id="2.60.40.2700">
    <property type="match status" value="7"/>
</dbReference>
<dbReference type="Pfam" id="PF00404">
    <property type="entry name" value="Dockerin_1"/>
    <property type="match status" value="1"/>
</dbReference>
<keyword evidence="3" id="KW-1185">Reference proteome</keyword>
<dbReference type="Gene3D" id="1.10.1330.10">
    <property type="entry name" value="Dockerin domain"/>
    <property type="match status" value="1"/>
</dbReference>